<keyword evidence="3" id="KW-1185">Reference proteome</keyword>
<protein>
    <submittedName>
        <fullName evidence="2">Uncharacterized protein</fullName>
    </submittedName>
</protein>
<organism evidence="2 3">
    <name type="scientific">Gelidibacter maritimus</name>
    <dbReference type="NCBI Taxonomy" id="2761487"/>
    <lineage>
        <taxon>Bacteria</taxon>
        <taxon>Pseudomonadati</taxon>
        <taxon>Bacteroidota</taxon>
        <taxon>Flavobacteriia</taxon>
        <taxon>Flavobacteriales</taxon>
        <taxon>Flavobacteriaceae</taxon>
        <taxon>Gelidibacter</taxon>
    </lineage>
</organism>
<dbReference type="RefSeq" id="WP_182205187.1">
    <property type="nucleotide sequence ID" value="NZ_JACGLT010000006.1"/>
</dbReference>
<name>A0A7W2R4A4_9FLAO</name>
<evidence type="ECO:0000256" key="1">
    <source>
        <dbReference type="SAM" id="Phobius"/>
    </source>
</evidence>
<keyword evidence="1" id="KW-1133">Transmembrane helix</keyword>
<dbReference type="AlphaFoldDB" id="A0A7W2R4A4"/>
<comment type="caution">
    <text evidence="2">The sequence shown here is derived from an EMBL/GenBank/DDBJ whole genome shotgun (WGS) entry which is preliminary data.</text>
</comment>
<gene>
    <name evidence="2" type="ORF">H3Z82_09085</name>
</gene>
<proteinExistence type="predicted"/>
<evidence type="ECO:0000313" key="3">
    <source>
        <dbReference type="Proteomes" id="UP000541857"/>
    </source>
</evidence>
<dbReference type="Proteomes" id="UP000541857">
    <property type="component" value="Unassembled WGS sequence"/>
</dbReference>
<evidence type="ECO:0000313" key="2">
    <source>
        <dbReference type="EMBL" id="MBA6152875.1"/>
    </source>
</evidence>
<feature type="transmembrane region" description="Helical" evidence="1">
    <location>
        <begin position="30"/>
        <end position="49"/>
    </location>
</feature>
<reference evidence="2 3" key="1">
    <citation type="submission" date="2020-07" db="EMBL/GenBank/DDBJ databases">
        <title>Bacterium isolated from marine sediment.</title>
        <authorList>
            <person name="Shang D."/>
        </authorList>
    </citation>
    <scope>NUCLEOTIDE SEQUENCE [LARGE SCALE GENOMIC DNA]</scope>
    <source>
        <strain evidence="2 3">F6074</strain>
    </source>
</reference>
<keyword evidence="1" id="KW-0472">Membrane</keyword>
<keyword evidence="1" id="KW-0812">Transmembrane</keyword>
<sequence length="54" mass="6297">MRTAVVDVLPQGWRDFLLVGGKGSIHPSNYVFYDMIWLFTFGGINYMYYDKKGE</sequence>
<accession>A0A7W2R4A4</accession>
<dbReference type="EMBL" id="JACGLT010000006">
    <property type="protein sequence ID" value="MBA6152875.1"/>
    <property type="molecule type" value="Genomic_DNA"/>
</dbReference>